<evidence type="ECO:0000256" key="1">
    <source>
        <dbReference type="SAM" id="MobiDB-lite"/>
    </source>
</evidence>
<reference evidence="2 3" key="1">
    <citation type="submission" date="2012-01" db="EMBL/GenBank/DDBJ databases">
        <title>Improved High-Quality Draft sequence of Saccharomonospora xinjiangensis XJ-54.</title>
        <authorList>
            <consortium name="US DOE Joint Genome Institute"/>
            <person name="Lucas S."/>
            <person name="Han J."/>
            <person name="Lapidus A."/>
            <person name="Cheng J.-F."/>
            <person name="Goodwin L."/>
            <person name="Pitluck S."/>
            <person name="Peters L."/>
            <person name="Mikhailova N."/>
            <person name="Teshima H."/>
            <person name="Detter J.C."/>
            <person name="Han C."/>
            <person name="Tapia R."/>
            <person name="Land M."/>
            <person name="Hauser L."/>
            <person name="Kyrpides N."/>
            <person name="Ivanova N."/>
            <person name="Pagani I."/>
            <person name="Brambilla E.-M."/>
            <person name="Klenk H.-P."/>
            <person name="Woyke T."/>
        </authorList>
    </citation>
    <scope>NUCLEOTIDE SEQUENCE [LARGE SCALE GENOMIC DNA]</scope>
    <source>
        <strain evidence="2 3">XJ-54</strain>
    </source>
</reference>
<evidence type="ECO:0000313" key="3">
    <source>
        <dbReference type="Proteomes" id="UP000004691"/>
    </source>
</evidence>
<dbReference type="PANTHER" id="PTHR34071">
    <property type="entry name" value="5-NITROIMIDAZOLE ANTIBIOTICS RESISTANCE PROTEIN, NIMA-FAMILY-RELATED PROTEIN-RELATED"/>
    <property type="match status" value="1"/>
</dbReference>
<keyword evidence="3" id="KW-1185">Reference proteome</keyword>
<name>I0UZM1_9PSEU</name>
<gene>
    <name evidence="2" type="ORF">SacxiDRAFT_1063</name>
</gene>
<dbReference type="eggNOG" id="COG3467">
    <property type="taxonomic scope" value="Bacteria"/>
</dbReference>
<organism evidence="2 3">
    <name type="scientific">Saccharomonospora xinjiangensis XJ-54</name>
    <dbReference type="NCBI Taxonomy" id="882086"/>
    <lineage>
        <taxon>Bacteria</taxon>
        <taxon>Bacillati</taxon>
        <taxon>Actinomycetota</taxon>
        <taxon>Actinomycetes</taxon>
        <taxon>Pseudonocardiales</taxon>
        <taxon>Pseudonocardiaceae</taxon>
        <taxon>Saccharomonospora</taxon>
    </lineage>
</organism>
<dbReference type="Gene3D" id="2.30.110.10">
    <property type="entry name" value="Electron Transport, Fmn-binding Protein, Chain A"/>
    <property type="match status" value="1"/>
</dbReference>
<dbReference type="Pfam" id="PF12900">
    <property type="entry name" value="Pyridox_ox_2"/>
    <property type="match status" value="1"/>
</dbReference>
<dbReference type="InterPro" id="IPR012349">
    <property type="entry name" value="Split_barrel_FMN-bd"/>
</dbReference>
<accession>I0UZM1</accession>
<dbReference type="STRING" id="882086.SacxiDRAFT_1063"/>
<evidence type="ECO:0000313" key="2">
    <source>
        <dbReference type="EMBL" id="EID53324.1"/>
    </source>
</evidence>
<dbReference type="Proteomes" id="UP000004691">
    <property type="component" value="Unassembled WGS sequence"/>
</dbReference>
<dbReference type="EMBL" id="JH636049">
    <property type="protein sequence ID" value="EID53324.1"/>
    <property type="molecule type" value="Genomic_DNA"/>
</dbReference>
<dbReference type="SUPFAM" id="SSF50475">
    <property type="entry name" value="FMN-binding split barrel"/>
    <property type="match status" value="1"/>
</dbReference>
<dbReference type="PANTHER" id="PTHR34071:SF2">
    <property type="entry name" value="FLAVIN-NUCLEOTIDE-BINDING PROTEIN"/>
    <property type="match status" value="1"/>
</dbReference>
<protein>
    <submittedName>
        <fullName evidence="2">Putative flavin-nucleotide-binding protein</fullName>
    </submittedName>
</protein>
<feature type="compositionally biased region" description="Low complexity" evidence="1">
    <location>
        <begin position="13"/>
        <end position="33"/>
    </location>
</feature>
<dbReference type="AlphaFoldDB" id="I0UZM1"/>
<feature type="region of interest" description="Disordered" evidence="1">
    <location>
        <begin position="1"/>
        <end position="40"/>
    </location>
</feature>
<dbReference type="InterPro" id="IPR024747">
    <property type="entry name" value="Pyridox_Oxase-rel"/>
</dbReference>
<dbReference type="HOGENOM" id="CLU_067890_0_1_11"/>
<proteinExistence type="predicted"/>
<sequence length="248" mass="26283">MPLGVLTMSPMTASTERPSLSSPSSLSATPRTTPSRKHQHFATDRGALYDVLDAALLCHVGLVLDGSPVVLPTAYGREGDTLYLHGSTGSANIRAAAEGAQLCVAVSILDGIVYARSLNDHSMTYRSAVIHGRATLVTGDERKIRALRVLSEHLSPGSWDYARTPNRRELAATHVLAIDLGEASVKIRAGHPPVGDADRDATTTWAGLLPVHTTFGSPVTADYVPADVAVPEHVSARVTGRTVRPPSR</sequence>